<dbReference type="InterPro" id="IPR006311">
    <property type="entry name" value="TAT_signal"/>
</dbReference>
<organism evidence="3 4">
    <name type="scientific">Benzoatithermus flavus</name>
    <dbReference type="NCBI Taxonomy" id="3108223"/>
    <lineage>
        <taxon>Bacteria</taxon>
        <taxon>Pseudomonadati</taxon>
        <taxon>Pseudomonadota</taxon>
        <taxon>Alphaproteobacteria</taxon>
        <taxon>Geminicoccales</taxon>
        <taxon>Geminicoccaceae</taxon>
        <taxon>Benzoatithermus</taxon>
    </lineage>
</organism>
<dbReference type="Gene3D" id="3.40.190.170">
    <property type="entry name" value="Bacterial extracellular solute-binding protein, family 7"/>
    <property type="match status" value="1"/>
</dbReference>
<evidence type="ECO:0000256" key="1">
    <source>
        <dbReference type="ARBA" id="ARBA00022729"/>
    </source>
</evidence>
<evidence type="ECO:0000256" key="2">
    <source>
        <dbReference type="SAM" id="SignalP"/>
    </source>
</evidence>
<dbReference type="CDD" id="cd13682">
    <property type="entry name" value="PBP2_TRAP_alpha-ketoacid"/>
    <property type="match status" value="1"/>
</dbReference>
<dbReference type="Pfam" id="PF03480">
    <property type="entry name" value="DctP"/>
    <property type="match status" value="1"/>
</dbReference>
<dbReference type="NCBIfam" id="NF037995">
    <property type="entry name" value="TRAP_S1"/>
    <property type="match status" value="1"/>
</dbReference>
<dbReference type="PANTHER" id="PTHR33376">
    <property type="match status" value="1"/>
</dbReference>
<dbReference type="PROSITE" id="PS51318">
    <property type="entry name" value="TAT"/>
    <property type="match status" value="1"/>
</dbReference>
<dbReference type="PANTHER" id="PTHR33376:SF5">
    <property type="entry name" value="EXTRACYTOPLASMIC SOLUTE RECEPTOR PROTEIN"/>
    <property type="match status" value="1"/>
</dbReference>
<dbReference type="SUPFAM" id="SSF53850">
    <property type="entry name" value="Periplasmic binding protein-like II"/>
    <property type="match status" value="1"/>
</dbReference>
<proteinExistence type="predicted"/>
<evidence type="ECO:0000313" key="4">
    <source>
        <dbReference type="Proteomes" id="UP001375743"/>
    </source>
</evidence>
<dbReference type="InterPro" id="IPR038404">
    <property type="entry name" value="TRAP_DctP_sf"/>
</dbReference>
<dbReference type="InterPro" id="IPR041722">
    <property type="entry name" value="TakP/all3028"/>
</dbReference>
<dbReference type="RefSeq" id="WP_418160657.1">
    <property type="nucleotide sequence ID" value="NZ_JBBLZC010000018.1"/>
</dbReference>
<dbReference type="InterPro" id="IPR026289">
    <property type="entry name" value="SBP_TakP-like"/>
</dbReference>
<dbReference type="PIRSF" id="PIRSF039026">
    <property type="entry name" value="SiaP"/>
    <property type="match status" value="1"/>
</dbReference>
<keyword evidence="4" id="KW-1185">Reference proteome</keyword>
<feature type="signal peptide" evidence="2">
    <location>
        <begin position="1"/>
        <end position="21"/>
    </location>
</feature>
<feature type="chain" id="PRO_5045296007" evidence="2">
    <location>
        <begin position="22"/>
        <end position="371"/>
    </location>
</feature>
<evidence type="ECO:0000313" key="3">
    <source>
        <dbReference type="EMBL" id="MEK0084805.1"/>
    </source>
</evidence>
<protein>
    <submittedName>
        <fullName evidence="3">TRAP transporter substrate-binding protein</fullName>
    </submittedName>
</protein>
<accession>A0ABU8XUD5</accession>
<dbReference type="InterPro" id="IPR018389">
    <property type="entry name" value="DctP_fam"/>
</dbReference>
<dbReference type="Proteomes" id="UP001375743">
    <property type="component" value="Unassembled WGS sequence"/>
</dbReference>
<keyword evidence="1 2" id="KW-0732">Signal</keyword>
<comment type="caution">
    <text evidence="3">The sequence shown here is derived from an EMBL/GenBank/DDBJ whole genome shotgun (WGS) entry which is preliminary data.</text>
</comment>
<dbReference type="EMBL" id="JBBLZC010000018">
    <property type="protein sequence ID" value="MEK0084805.1"/>
    <property type="molecule type" value="Genomic_DNA"/>
</dbReference>
<name>A0ABU8XUD5_9PROT</name>
<gene>
    <name evidence="3" type="ORF">U1T56_16755</name>
</gene>
<dbReference type="Gene3D" id="3.40.190.10">
    <property type="entry name" value="Periplasmic binding protein-like II"/>
    <property type="match status" value="1"/>
</dbReference>
<reference evidence="3 4" key="1">
    <citation type="submission" date="2024-01" db="EMBL/GenBank/DDBJ databases">
        <title>Multi-omics insights into the function and evolution of sodium benzoate biodegradation pathways in Benzoatithermus flavus gen. nov., sp. nov. from hot spring.</title>
        <authorList>
            <person name="Hu C.-J."/>
            <person name="Li W.-J."/>
        </authorList>
    </citation>
    <scope>NUCLEOTIDE SEQUENCE [LARGE SCALE GENOMIC DNA]</scope>
    <source>
        <strain evidence="3 4">SYSU G07066</strain>
    </source>
</reference>
<sequence length="371" mass="40255">MTDRRKFLSGAAATSAGVAAAAVTAASSFPKPAIAQSTPELKWRLTSSFPKSLDTIYGTGETFAKAVSDLTDGKFQIQVFAAGEIVPGLQAADAVTNGTVEMCHTASYYFVGKDPTFALPANIPFGLNARGQVGWLTTGGMDLVNEFLAKFNLHGITCGNTGAQMGGWFRKEIKTLADLKGLKMRIAGIAGQVMQKIGVVPQQIAGGDIYPALEKGTIDAAEWVGPYDDEKLGFVKVAPYYYYPGFWEGGPCLHVFVNKQKYEELPASYKAALKAAGDLATLSMQGKYDLLNPQALKKLVAQGAQLRPFSAEILEAAYKAAQEVYAEISAKNADFKKIYDHQIAFRNDQYLWWQVAEYTFDSFMIRARAKG</sequence>